<accession>A0A0C9WM73</accession>
<dbReference type="AlphaFoldDB" id="A0A0C9WM73"/>
<dbReference type="HOGENOM" id="CLU_073647_1_0_1"/>
<evidence type="ECO:0000259" key="1">
    <source>
        <dbReference type="Pfam" id="PF13302"/>
    </source>
</evidence>
<feature type="domain" description="N-acetyltransferase" evidence="1">
    <location>
        <begin position="206"/>
        <end position="258"/>
    </location>
</feature>
<dbReference type="OrthoDB" id="630895at2759"/>
<dbReference type="PANTHER" id="PTHR43328:SF1">
    <property type="entry name" value="N-ACETYLTRANSFERASE DOMAIN-CONTAINING PROTEIN"/>
    <property type="match status" value="1"/>
</dbReference>
<dbReference type="Gene3D" id="3.40.630.30">
    <property type="match status" value="1"/>
</dbReference>
<reference evidence="2 3" key="1">
    <citation type="submission" date="2014-04" db="EMBL/GenBank/DDBJ databases">
        <authorList>
            <consortium name="DOE Joint Genome Institute"/>
            <person name="Kuo A."/>
            <person name="Kohler A."/>
            <person name="Nagy L.G."/>
            <person name="Floudas D."/>
            <person name="Copeland A."/>
            <person name="Barry K.W."/>
            <person name="Cichocki N."/>
            <person name="Veneault-Fourrey C."/>
            <person name="LaButti K."/>
            <person name="Lindquist E.A."/>
            <person name="Lipzen A."/>
            <person name="Lundell T."/>
            <person name="Morin E."/>
            <person name="Murat C."/>
            <person name="Sun H."/>
            <person name="Tunlid A."/>
            <person name="Henrissat B."/>
            <person name="Grigoriev I.V."/>
            <person name="Hibbett D.S."/>
            <person name="Martin F."/>
            <person name="Nordberg H.P."/>
            <person name="Cantor M.N."/>
            <person name="Hua S.X."/>
        </authorList>
    </citation>
    <scope>NUCLEOTIDE SEQUENCE [LARGE SCALE GENOMIC DNA]</scope>
    <source>
        <strain evidence="2 3">LaAM-08-1</strain>
    </source>
</reference>
<name>A0A0C9WM73_9AGAR</name>
<protein>
    <recommendedName>
        <fullName evidence="1">N-acetyltransferase domain-containing protein</fullName>
    </recommendedName>
</protein>
<dbReference type="PANTHER" id="PTHR43328">
    <property type="entry name" value="ACETYLTRANSFERASE-RELATED"/>
    <property type="match status" value="1"/>
</dbReference>
<evidence type="ECO:0000313" key="3">
    <source>
        <dbReference type="Proteomes" id="UP000054477"/>
    </source>
</evidence>
<dbReference type="Proteomes" id="UP000054477">
    <property type="component" value="Unassembled WGS sequence"/>
</dbReference>
<organism evidence="2 3">
    <name type="scientific">Laccaria amethystina LaAM-08-1</name>
    <dbReference type="NCBI Taxonomy" id="1095629"/>
    <lineage>
        <taxon>Eukaryota</taxon>
        <taxon>Fungi</taxon>
        <taxon>Dikarya</taxon>
        <taxon>Basidiomycota</taxon>
        <taxon>Agaricomycotina</taxon>
        <taxon>Agaricomycetes</taxon>
        <taxon>Agaricomycetidae</taxon>
        <taxon>Agaricales</taxon>
        <taxon>Agaricineae</taxon>
        <taxon>Hydnangiaceae</taxon>
        <taxon>Laccaria</taxon>
    </lineage>
</organism>
<proteinExistence type="predicted"/>
<dbReference type="SUPFAM" id="SSF55729">
    <property type="entry name" value="Acyl-CoA N-acyltransferases (Nat)"/>
    <property type="match status" value="1"/>
</dbReference>
<dbReference type="InterPro" id="IPR016181">
    <property type="entry name" value="Acyl_CoA_acyltransferase"/>
</dbReference>
<dbReference type="STRING" id="1095629.A0A0C9WM73"/>
<reference evidence="3" key="2">
    <citation type="submission" date="2015-01" db="EMBL/GenBank/DDBJ databases">
        <title>Evolutionary Origins and Diversification of the Mycorrhizal Mutualists.</title>
        <authorList>
            <consortium name="DOE Joint Genome Institute"/>
            <consortium name="Mycorrhizal Genomics Consortium"/>
            <person name="Kohler A."/>
            <person name="Kuo A."/>
            <person name="Nagy L.G."/>
            <person name="Floudas D."/>
            <person name="Copeland A."/>
            <person name="Barry K.W."/>
            <person name="Cichocki N."/>
            <person name="Veneault-Fourrey C."/>
            <person name="LaButti K."/>
            <person name="Lindquist E.A."/>
            <person name="Lipzen A."/>
            <person name="Lundell T."/>
            <person name="Morin E."/>
            <person name="Murat C."/>
            <person name="Riley R."/>
            <person name="Ohm R."/>
            <person name="Sun H."/>
            <person name="Tunlid A."/>
            <person name="Henrissat B."/>
            <person name="Grigoriev I.V."/>
            <person name="Hibbett D.S."/>
            <person name="Martin F."/>
        </authorList>
    </citation>
    <scope>NUCLEOTIDE SEQUENCE [LARGE SCALE GENOMIC DNA]</scope>
    <source>
        <strain evidence="3">LaAM-08-1</strain>
    </source>
</reference>
<dbReference type="EMBL" id="KN838681">
    <property type="protein sequence ID" value="KIJ97884.1"/>
    <property type="molecule type" value="Genomic_DNA"/>
</dbReference>
<dbReference type="InterPro" id="IPR000182">
    <property type="entry name" value="GNAT_dom"/>
</dbReference>
<sequence>MSNPQLFPLKADPQTGEPFLRLRHHKSIILTPARWDDPTQILEYMNDPRVCLWLKSPPFPYLLGNKFLPFIFKEDFLTEKPAEHAESWLGRLMGPSGKILQELEEAKEVAELKTVEGCPVSIIREVMNDGTQKLIGNVGMFRYLNGELVLSDGSWTVDWAGKVRREEENERRKVGDPEIIWSFGGWYTLRPTFVKSNSSCPHCLDWLAPSHHNQGIMTDAVETLLHDWAVPRMRVRHMIASAFEGNMASVKTFTKNGFDMVYTSKNHFEVKGKMQGLHVLEWKEISPLYFG</sequence>
<keyword evidence="3" id="KW-1185">Reference proteome</keyword>
<dbReference type="Pfam" id="PF13302">
    <property type="entry name" value="Acetyltransf_3"/>
    <property type="match status" value="1"/>
</dbReference>
<gene>
    <name evidence="2" type="ORF">K443DRAFT_681161</name>
</gene>
<dbReference type="GO" id="GO:0016747">
    <property type="term" value="F:acyltransferase activity, transferring groups other than amino-acyl groups"/>
    <property type="evidence" value="ECO:0007669"/>
    <property type="project" value="InterPro"/>
</dbReference>
<evidence type="ECO:0000313" key="2">
    <source>
        <dbReference type="EMBL" id="KIJ97884.1"/>
    </source>
</evidence>